<dbReference type="Pfam" id="PF00076">
    <property type="entry name" value="RRM_1"/>
    <property type="match status" value="1"/>
</dbReference>
<dbReference type="Pfam" id="PF00313">
    <property type="entry name" value="CSD"/>
    <property type="match status" value="1"/>
</dbReference>
<evidence type="ECO:0000256" key="1">
    <source>
        <dbReference type="PROSITE-ProRule" id="PRU00176"/>
    </source>
</evidence>
<dbReference type="InterPro" id="IPR011129">
    <property type="entry name" value="CSD"/>
</dbReference>
<proteinExistence type="predicted"/>
<gene>
    <name evidence="5" type="ORF">MNEG_9976</name>
</gene>
<evidence type="ECO:0000313" key="5">
    <source>
        <dbReference type="EMBL" id="KIY97986.1"/>
    </source>
</evidence>
<feature type="domain" description="RRM" evidence="3">
    <location>
        <begin position="206"/>
        <end position="282"/>
    </location>
</feature>
<dbReference type="Gene3D" id="2.40.50.140">
    <property type="entry name" value="Nucleic acid-binding proteins"/>
    <property type="match status" value="1"/>
</dbReference>
<evidence type="ECO:0000313" key="6">
    <source>
        <dbReference type="Proteomes" id="UP000054498"/>
    </source>
</evidence>
<dbReference type="InterPro" id="IPR000504">
    <property type="entry name" value="RRM_dom"/>
</dbReference>
<dbReference type="FunFam" id="3.30.70.330:FF:000034">
    <property type="entry name" value="heterogeneous nuclear ribonucleoprotein M isoform X1"/>
    <property type="match status" value="1"/>
</dbReference>
<dbReference type="RefSeq" id="XP_013897006.1">
    <property type="nucleotide sequence ID" value="XM_014041552.1"/>
</dbReference>
<dbReference type="AlphaFoldDB" id="A0A0D2MAN8"/>
<dbReference type="PANTHER" id="PTHR46565">
    <property type="entry name" value="COLD SHOCK DOMAIN PROTEIN 2"/>
    <property type="match status" value="1"/>
</dbReference>
<evidence type="ECO:0000259" key="3">
    <source>
        <dbReference type="PROSITE" id="PS50102"/>
    </source>
</evidence>
<dbReference type="Gene3D" id="3.30.70.330">
    <property type="match status" value="1"/>
</dbReference>
<keyword evidence="1" id="KW-0694">RNA-binding</keyword>
<dbReference type="InterPro" id="IPR002059">
    <property type="entry name" value="CSP_DNA-bd"/>
</dbReference>
<evidence type="ECO:0000256" key="2">
    <source>
        <dbReference type="SAM" id="MobiDB-lite"/>
    </source>
</evidence>
<dbReference type="InterPro" id="IPR035979">
    <property type="entry name" value="RBD_domain_sf"/>
</dbReference>
<dbReference type="PROSITE" id="PS50102">
    <property type="entry name" value="RRM"/>
    <property type="match status" value="1"/>
</dbReference>
<dbReference type="SUPFAM" id="SSF54928">
    <property type="entry name" value="RNA-binding domain, RBD"/>
    <property type="match status" value="1"/>
</dbReference>
<feature type="compositionally biased region" description="Low complexity" evidence="2">
    <location>
        <begin position="7"/>
        <end position="19"/>
    </location>
</feature>
<name>A0A0D2MAN8_9CHLO</name>
<protein>
    <submittedName>
        <fullName evidence="5">Uncharacterized protein</fullName>
    </submittedName>
</protein>
<dbReference type="PANTHER" id="PTHR46565:SF20">
    <property type="entry name" value="COLD SHOCK DOMAIN-CONTAINING PROTEIN 4"/>
    <property type="match status" value="1"/>
</dbReference>
<dbReference type="SMART" id="SM00357">
    <property type="entry name" value="CSP"/>
    <property type="match status" value="1"/>
</dbReference>
<dbReference type="CDD" id="cd04458">
    <property type="entry name" value="CSP_CDS"/>
    <property type="match status" value="1"/>
</dbReference>
<dbReference type="OrthoDB" id="422005at2759"/>
<feature type="region of interest" description="Disordered" evidence="2">
    <location>
        <begin position="1"/>
        <end position="26"/>
    </location>
</feature>
<reference evidence="5 6" key="1">
    <citation type="journal article" date="2013" name="BMC Genomics">
        <title>Reconstruction of the lipid metabolism for the microalga Monoraphidium neglectum from its genome sequence reveals characteristics suitable for biofuel production.</title>
        <authorList>
            <person name="Bogen C."/>
            <person name="Al-Dilaimi A."/>
            <person name="Albersmeier A."/>
            <person name="Wichmann J."/>
            <person name="Grundmann M."/>
            <person name="Rupp O."/>
            <person name="Lauersen K.J."/>
            <person name="Blifernez-Klassen O."/>
            <person name="Kalinowski J."/>
            <person name="Goesmann A."/>
            <person name="Mussgnug J.H."/>
            <person name="Kruse O."/>
        </authorList>
    </citation>
    <scope>NUCLEOTIDE SEQUENCE [LARGE SCALE GENOMIC DNA]</scope>
    <source>
        <strain evidence="5 6">SAG 48.87</strain>
    </source>
</reference>
<feature type="domain" description="CSD" evidence="4">
    <location>
        <begin position="27"/>
        <end position="98"/>
    </location>
</feature>
<dbReference type="KEGG" id="mng:MNEG_9976"/>
<dbReference type="InterPro" id="IPR012340">
    <property type="entry name" value="NA-bd_OB-fold"/>
</dbReference>
<dbReference type="STRING" id="145388.A0A0D2MAN8"/>
<feature type="region of interest" description="Disordered" evidence="2">
    <location>
        <begin position="84"/>
        <end position="141"/>
    </location>
</feature>
<organism evidence="5 6">
    <name type="scientific">Monoraphidium neglectum</name>
    <dbReference type="NCBI Taxonomy" id="145388"/>
    <lineage>
        <taxon>Eukaryota</taxon>
        <taxon>Viridiplantae</taxon>
        <taxon>Chlorophyta</taxon>
        <taxon>core chlorophytes</taxon>
        <taxon>Chlorophyceae</taxon>
        <taxon>CS clade</taxon>
        <taxon>Sphaeropleales</taxon>
        <taxon>Selenastraceae</taxon>
        <taxon>Monoraphidium</taxon>
    </lineage>
</organism>
<dbReference type="Proteomes" id="UP000054498">
    <property type="component" value="Unassembled WGS sequence"/>
</dbReference>
<dbReference type="PRINTS" id="PR00050">
    <property type="entry name" value="COLDSHOCK"/>
</dbReference>
<dbReference type="GeneID" id="25742851"/>
<keyword evidence="6" id="KW-1185">Reference proteome</keyword>
<dbReference type="SUPFAM" id="SSF50249">
    <property type="entry name" value="Nucleic acid-binding proteins"/>
    <property type="match status" value="1"/>
</dbReference>
<dbReference type="GO" id="GO:0003723">
    <property type="term" value="F:RNA binding"/>
    <property type="evidence" value="ECO:0007669"/>
    <property type="project" value="UniProtKB-UniRule"/>
</dbReference>
<dbReference type="PROSITE" id="PS51857">
    <property type="entry name" value="CSD_2"/>
    <property type="match status" value="1"/>
</dbReference>
<dbReference type="InterPro" id="IPR012677">
    <property type="entry name" value="Nucleotide-bd_a/b_plait_sf"/>
</dbReference>
<sequence>MADDPTEQAPVPTAEAPAEQPEEGSHRLRGTVKWFNATKGFGFITPSGDDSGEVKEDLFVHQTSIQVEGFRSLREGEEVEYDVEEGPDGRTKAINVTGPSGSAPMGAPRRASRGSGTPVAGAAPGGGGGAFRGGGRGRGPGPAGPAAGYFYPPAGYGYYPGGYYPGAYYPPPHAFPGMRGGRGMRGRGRFGGGRGEGGEGGEPSGLQVVVHNLPWSCTWQQLKDTFREWRVERADIVLDAWGKSRGFGTVRFTTREDADAAIEKLNNSDFEGRTITVRLDRYA</sequence>
<feature type="compositionally biased region" description="Gly residues" evidence="2">
    <location>
        <begin position="123"/>
        <end position="141"/>
    </location>
</feature>
<accession>A0A0D2MAN8</accession>
<dbReference type="SMART" id="SM00360">
    <property type="entry name" value="RRM"/>
    <property type="match status" value="1"/>
</dbReference>
<evidence type="ECO:0000259" key="4">
    <source>
        <dbReference type="PROSITE" id="PS51857"/>
    </source>
</evidence>
<dbReference type="EMBL" id="KK102352">
    <property type="protein sequence ID" value="KIY97986.1"/>
    <property type="molecule type" value="Genomic_DNA"/>
</dbReference>